<dbReference type="Proteomes" id="UP000054279">
    <property type="component" value="Unassembled WGS sequence"/>
</dbReference>
<keyword evidence="4" id="KW-1185">Reference proteome</keyword>
<dbReference type="OrthoDB" id="422574at2759"/>
<feature type="domain" description="GST N-terminal" evidence="2">
    <location>
        <begin position="3"/>
        <end position="88"/>
    </location>
</feature>
<dbReference type="PANTHER" id="PTHR44051">
    <property type="entry name" value="GLUTATHIONE S-TRANSFERASE-RELATED"/>
    <property type="match status" value="1"/>
</dbReference>
<dbReference type="AlphaFoldDB" id="A0A0C9URH5"/>
<gene>
    <name evidence="3" type="ORF">M422DRAFT_37518</name>
</gene>
<name>A0A0C9URH5_SPHS4</name>
<dbReference type="SUPFAM" id="SSF52833">
    <property type="entry name" value="Thioredoxin-like"/>
    <property type="match status" value="1"/>
</dbReference>
<protein>
    <submittedName>
        <fullName evidence="3">Unplaced genomic scaffold SPHSTscaffold_245, whole genome shotgun sequence</fullName>
    </submittedName>
</protein>
<comment type="similarity">
    <text evidence="1">Belongs to the GST superfamily.</text>
</comment>
<proteinExistence type="inferred from homology"/>
<dbReference type="Gene3D" id="1.20.1050.130">
    <property type="match status" value="1"/>
</dbReference>
<dbReference type="Pfam" id="PF02798">
    <property type="entry name" value="GST_N"/>
    <property type="match status" value="1"/>
</dbReference>
<sequence length="107" mass="12272">MPLQVTLFSDPKVPNPFKIAIFLEELNVEYEVITKLVGHPDSPRSPEFLKHNPLGQVPVIIDHTNNNLVVWESAVIFSYFAERFSSDGRYAEKTPEEKNVVSQWPTF</sequence>
<accession>A0A0C9URH5</accession>
<evidence type="ECO:0000313" key="3">
    <source>
        <dbReference type="EMBL" id="KIJ27911.1"/>
    </source>
</evidence>
<dbReference type="EMBL" id="KN837320">
    <property type="protein sequence ID" value="KIJ27911.1"/>
    <property type="molecule type" value="Genomic_DNA"/>
</dbReference>
<dbReference type="HOGENOM" id="CLU_2211647_0_0_1"/>
<evidence type="ECO:0000259" key="2">
    <source>
        <dbReference type="PROSITE" id="PS50404"/>
    </source>
</evidence>
<dbReference type="PROSITE" id="PS50404">
    <property type="entry name" value="GST_NTER"/>
    <property type="match status" value="1"/>
</dbReference>
<reference evidence="3 4" key="1">
    <citation type="submission" date="2014-06" db="EMBL/GenBank/DDBJ databases">
        <title>Evolutionary Origins and Diversification of the Mycorrhizal Mutualists.</title>
        <authorList>
            <consortium name="DOE Joint Genome Institute"/>
            <consortium name="Mycorrhizal Genomics Consortium"/>
            <person name="Kohler A."/>
            <person name="Kuo A."/>
            <person name="Nagy L.G."/>
            <person name="Floudas D."/>
            <person name="Copeland A."/>
            <person name="Barry K.W."/>
            <person name="Cichocki N."/>
            <person name="Veneault-Fourrey C."/>
            <person name="LaButti K."/>
            <person name="Lindquist E.A."/>
            <person name="Lipzen A."/>
            <person name="Lundell T."/>
            <person name="Morin E."/>
            <person name="Murat C."/>
            <person name="Riley R."/>
            <person name="Ohm R."/>
            <person name="Sun H."/>
            <person name="Tunlid A."/>
            <person name="Henrissat B."/>
            <person name="Grigoriev I.V."/>
            <person name="Hibbett D.S."/>
            <person name="Martin F."/>
        </authorList>
    </citation>
    <scope>NUCLEOTIDE SEQUENCE [LARGE SCALE GENOMIC DNA]</scope>
    <source>
        <strain evidence="3 4">SS14</strain>
    </source>
</reference>
<evidence type="ECO:0000313" key="4">
    <source>
        <dbReference type="Proteomes" id="UP000054279"/>
    </source>
</evidence>
<organism evidence="3 4">
    <name type="scientific">Sphaerobolus stellatus (strain SS14)</name>
    <dbReference type="NCBI Taxonomy" id="990650"/>
    <lineage>
        <taxon>Eukaryota</taxon>
        <taxon>Fungi</taxon>
        <taxon>Dikarya</taxon>
        <taxon>Basidiomycota</taxon>
        <taxon>Agaricomycotina</taxon>
        <taxon>Agaricomycetes</taxon>
        <taxon>Phallomycetidae</taxon>
        <taxon>Geastrales</taxon>
        <taxon>Sphaerobolaceae</taxon>
        <taxon>Sphaerobolus</taxon>
    </lineage>
</organism>
<dbReference type="InterPro" id="IPR036249">
    <property type="entry name" value="Thioredoxin-like_sf"/>
</dbReference>
<dbReference type="PANTHER" id="PTHR44051:SF14">
    <property type="entry name" value="GLUTATHIONE S-TRANSFERASE II"/>
    <property type="match status" value="1"/>
</dbReference>
<evidence type="ECO:0000256" key="1">
    <source>
        <dbReference type="ARBA" id="ARBA00007409"/>
    </source>
</evidence>
<dbReference type="InterPro" id="IPR004045">
    <property type="entry name" value="Glutathione_S-Trfase_N"/>
</dbReference>